<keyword evidence="1" id="KW-0732">Signal</keyword>
<accession>A0A0E9X272</accession>
<protein>
    <recommendedName>
        <fullName evidence="3">Secreted protein</fullName>
    </recommendedName>
</protein>
<reference evidence="2" key="2">
    <citation type="journal article" date="2015" name="Fish Shellfish Immunol.">
        <title>Early steps in the European eel (Anguilla anguilla)-Vibrio vulnificus interaction in the gills: Role of the RtxA13 toxin.</title>
        <authorList>
            <person name="Callol A."/>
            <person name="Pajuelo D."/>
            <person name="Ebbesson L."/>
            <person name="Teles M."/>
            <person name="MacKenzie S."/>
            <person name="Amaro C."/>
        </authorList>
    </citation>
    <scope>NUCLEOTIDE SEQUENCE</scope>
</reference>
<sequence length="180" mass="20002">MTVCNSHFLCPLFDIIMSICAAAHTLTSPPTPVRDNNEIAAVHPLCSQRCPRAPSRWARSCHAQTARASVQLTVTWHKCALPDSRESRTDTLSLRTVSPSPPLSQLHPSGIFYRTRRRIFPYAALGVFLNSVKNDHLKFRRFRWSGSTSSGSVCSALMQGERRYPLVLAATLLAESPNLL</sequence>
<feature type="chain" id="PRO_5002435176" description="Secreted protein" evidence="1">
    <location>
        <begin position="23"/>
        <end position="180"/>
    </location>
</feature>
<feature type="signal peptide" evidence="1">
    <location>
        <begin position="1"/>
        <end position="22"/>
    </location>
</feature>
<evidence type="ECO:0000256" key="1">
    <source>
        <dbReference type="SAM" id="SignalP"/>
    </source>
</evidence>
<name>A0A0E9X272_ANGAN</name>
<dbReference type="AlphaFoldDB" id="A0A0E9X272"/>
<evidence type="ECO:0000313" key="2">
    <source>
        <dbReference type="EMBL" id="JAH95768.1"/>
    </source>
</evidence>
<reference evidence="2" key="1">
    <citation type="submission" date="2014-11" db="EMBL/GenBank/DDBJ databases">
        <authorList>
            <person name="Amaro Gonzalez C."/>
        </authorList>
    </citation>
    <scope>NUCLEOTIDE SEQUENCE</scope>
</reference>
<dbReference type="EMBL" id="GBXM01012809">
    <property type="protein sequence ID" value="JAH95768.1"/>
    <property type="molecule type" value="Transcribed_RNA"/>
</dbReference>
<proteinExistence type="predicted"/>
<organism evidence="2">
    <name type="scientific">Anguilla anguilla</name>
    <name type="common">European freshwater eel</name>
    <name type="synonym">Muraena anguilla</name>
    <dbReference type="NCBI Taxonomy" id="7936"/>
    <lineage>
        <taxon>Eukaryota</taxon>
        <taxon>Metazoa</taxon>
        <taxon>Chordata</taxon>
        <taxon>Craniata</taxon>
        <taxon>Vertebrata</taxon>
        <taxon>Euteleostomi</taxon>
        <taxon>Actinopterygii</taxon>
        <taxon>Neopterygii</taxon>
        <taxon>Teleostei</taxon>
        <taxon>Anguilliformes</taxon>
        <taxon>Anguillidae</taxon>
        <taxon>Anguilla</taxon>
    </lineage>
</organism>
<evidence type="ECO:0008006" key="3">
    <source>
        <dbReference type="Google" id="ProtNLM"/>
    </source>
</evidence>